<reference evidence="1 2" key="1">
    <citation type="submission" date="2018-06" db="EMBL/GenBank/DDBJ databases">
        <title>Genomic Encyclopedia of Type Strains, Phase IV (KMG-IV): sequencing the most valuable type-strain genomes for metagenomic binning, comparative biology and taxonomic classification.</title>
        <authorList>
            <person name="Goeker M."/>
        </authorList>
    </citation>
    <scope>NUCLEOTIDE SEQUENCE [LARGE SCALE GENOMIC DNA]</scope>
    <source>
        <strain evidence="1 2">DSM 45479</strain>
    </source>
</reference>
<evidence type="ECO:0000313" key="2">
    <source>
        <dbReference type="Proteomes" id="UP000248714"/>
    </source>
</evidence>
<protein>
    <recommendedName>
        <fullName evidence="3">Tetratricopeptide repeat protein</fullName>
    </recommendedName>
</protein>
<dbReference type="Proteomes" id="UP000248714">
    <property type="component" value="Unassembled WGS sequence"/>
</dbReference>
<dbReference type="SUPFAM" id="SSF48452">
    <property type="entry name" value="TPR-like"/>
    <property type="match status" value="1"/>
</dbReference>
<name>A0ABX9E7E5_9PSEU</name>
<accession>A0ABX9E7E5</accession>
<evidence type="ECO:0008006" key="3">
    <source>
        <dbReference type="Google" id="ProtNLM"/>
    </source>
</evidence>
<sequence>MGLPVRAGRPAAAHETLLEAKGLASGEMVQRIAVAEASWLMSQGEYFRAVEKIHGVDTDDDETRAYALSVRGVCEAFLGNVERGTATLEDARTAAHRSGSIRELTRAVGNLTFVLGSSGQHERSARIGKEALTRLGVQGLAPTFSAVIRYNLATSLLALGRWHELDALEVPDAVPGNKAARILLCKSVVEDDPAVDTVIGSFRVPCRTASKEQPVSGAGAFYEVSYVVTQLP</sequence>
<organism evidence="1 2">
    <name type="scientific">Lentzea atacamensis</name>
    <dbReference type="NCBI Taxonomy" id="531938"/>
    <lineage>
        <taxon>Bacteria</taxon>
        <taxon>Bacillati</taxon>
        <taxon>Actinomycetota</taxon>
        <taxon>Actinomycetes</taxon>
        <taxon>Pseudonocardiales</taxon>
        <taxon>Pseudonocardiaceae</taxon>
        <taxon>Lentzea</taxon>
    </lineage>
</organism>
<dbReference type="EMBL" id="QLTT01000004">
    <property type="protein sequence ID" value="RAS65600.1"/>
    <property type="molecule type" value="Genomic_DNA"/>
</dbReference>
<dbReference type="RefSeq" id="WP_112227846.1">
    <property type="nucleotide sequence ID" value="NZ_QLTT01000004.1"/>
</dbReference>
<comment type="caution">
    <text evidence="1">The sequence shown here is derived from an EMBL/GenBank/DDBJ whole genome shotgun (WGS) entry which is preliminary data.</text>
</comment>
<evidence type="ECO:0000313" key="1">
    <source>
        <dbReference type="EMBL" id="RAS65600.1"/>
    </source>
</evidence>
<dbReference type="Gene3D" id="1.25.40.10">
    <property type="entry name" value="Tetratricopeptide repeat domain"/>
    <property type="match status" value="1"/>
</dbReference>
<keyword evidence="2" id="KW-1185">Reference proteome</keyword>
<proteinExistence type="predicted"/>
<dbReference type="InterPro" id="IPR011990">
    <property type="entry name" value="TPR-like_helical_dom_sf"/>
</dbReference>
<gene>
    <name evidence="1" type="ORF">C8D87_104148</name>
</gene>